<dbReference type="GO" id="GO:0000160">
    <property type="term" value="P:phosphorelay signal transduction system"/>
    <property type="evidence" value="ECO:0007669"/>
    <property type="project" value="InterPro"/>
</dbReference>
<feature type="modified residue" description="4-aspartylphosphate" evidence="2">
    <location>
        <position position="70"/>
    </location>
</feature>
<gene>
    <name evidence="5" type="ORF">DI616_09065</name>
</gene>
<evidence type="ECO:0000259" key="4">
    <source>
        <dbReference type="PROSITE" id="PS50110"/>
    </source>
</evidence>
<dbReference type="Proteomes" id="UP000315344">
    <property type="component" value="Unassembled WGS sequence"/>
</dbReference>
<protein>
    <submittedName>
        <fullName evidence="5">Response regulator</fullName>
    </submittedName>
</protein>
<name>A0A533I524_PARDE</name>
<organism evidence="5 6">
    <name type="scientific">Paracoccus denitrificans</name>
    <dbReference type="NCBI Taxonomy" id="266"/>
    <lineage>
        <taxon>Bacteria</taxon>
        <taxon>Pseudomonadati</taxon>
        <taxon>Pseudomonadota</taxon>
        <taxon>Alphaproteobacteria</taxon>
        <taxon>Rhodobacterales</taxon>
        <taxon>Paracoccaceae</taxon>
        <taxon>Paracoccus</taxon>
    </lineage>
</organism>
<dbReference type="AlphaFoldDB" id="A0A533I524"/>
<keyword evidence="1" id="KW-0378">Hydrolase</keyword>
<dbReference type="PROSITE" id="PS50110">
    <property type="entry name" value="RESPONSE_REGULATORY"/>
    <property type="match status" value="1"/>
</dbReference>
<evidence type="ECO:0000256" key="1">
    <source>
        <dbReference type="ARBA" id="ARBA00022801"/>
    </source>
</evidence>
<dbReference type="Pfam" id="PF07228">
    <property type="entry name" value="SpoIIE"/>
    <property type="match status" value="1"/>
</dbReference>
<evidence type="ECO:0000313" key="6">
    <source>
        <dbReference type="Proteomes" id="UP000315344"/>
    </source>
</evidence>
<comment type="caution">
    <text evidence="5">The sequence shown here is derived from an EMBL/GenBank/DDBJ whole genome shotgun (WGS) entry which is preliminary data.</text>
</comment>
<dbReference type="InterPro" id="IPR052016">
    <property type="entry name" value="Bact_Sigma-Reg"/>
</dbReference>
<evidence type="ECO:0000313" key="5">
    <source>
        <dbReference type="EMBL" id="TKW66636.1"/>
    </source>
</evidence>
<dbReference type="SUPFAM" id="SSF81606">
    <property type="entry name" value="PP2C-like"/>
    <property type="match status" value="1"/>
</dbReference>
<dbReference type="PANTHER" id="PTHR43156:SF2">
    <property type="entry name" value="STAGE II SPORULATION PROTEIN E"/>
    <property type="match status" value="1"/>
</dbReference>
<dbReference type="EMBL" id="VAFL01000006">
    <property type="protein sequence ID" value="TKW66636.1"/>
    <property type="molecule type" value="Genomic_DNA"/>
</dbReference>
<dbReference type="Pfam" id="PF00072">
    <property type="entry name" value="Response_reg"/>
    <property type="match status" value="1"/>
</dbReference>
<dbReference type="GO" id="GO:0016791">
    <property type="term" value="F:phosphatase activity"/>
    <property type="evidence" value="ECO:0007669"/>
    <property type="project" value="TreeGrafter"/>
</dbReference>
<dbReference type="SMART" id="SM00331">
    <property type="entry name" value="PP2C_SIG"/>
    <property type="match status" value="1"/>
</dbReference>
<dbReference type="PANTHER" id="PTHR43156">
    <property type="entry name" value="STAGE II SPORULATION PROTEIN E-RELATED"/>
    <property type="match status" value="1"/>
</dbReference>
<dbReference type="InterPro" id="IPR011006">
    <property type="entry name" value="CheY-like_superfamily"/>
</dbReference>
<dbReference type="Gene3D" id="3.40.50.2300">
    <property type="match status" value="1"/>
</dbReference>
<dbReference type="SMART" id="SM00448">
    <property type="entry name" value="REC"/>
    <property type="match status" value="1"/>
</dbReference>
<accession>A0A533I524</accession>
<dbReference type="InterPro" id="IPR036457">
    <property type="entry name" value="PPM-type-like_dom_sf"/>
</dbReference>
<dbReference type="Gene3D" id="3.60.40.10">
    <property type="entry name" value="PPM-type phosphatase domain"/>
    <property type="match status" value="1"/>
</dbReference>
<feature type="domain" description="Response regulatory" evidence="4">
    <location>
        <begin position="21"/>
        <end position="137"/>
    </location>
</feature>
<keyword evidence="2" id="KW-0597">Phosphoprotein</keyword>
<sequence length="422" mass="46202">MRKPARPSQIENAPVSKRRRLVMVVDDNPQQRQQLRNQLTRSDYEVVEAASAAEALELCRMRSPDFILSDWLMTGMTGPELCRAVRALPGEGYIYFILLTSKAGPDDIAFGLESGADDFLTIPITPAELLARLRAAERIMQLKDQSQQANRQLTRALESLRKVQAAMERDLNEARRLQQGLIGDRQARFGQFSVSNILRPAGHVGGDLTGSFAINARRFGVFAIDVSGHGVAAALLTARLATQFSASLDQNAVLFIDDYGLYESRPPAVLARYLNHLMLADLRTDSYFTMVYAVIDQVTGEVRMVQAGHPHPLVQRADGGIEVLGRGGLPIGVVEHAEYEEITLQLRPGDRLLIASDGLWDATDQTGRMLGLDGLGTIMKTNSATTGIGLVEAMVWSVLAYAGGKQDDDMSAVLIEHRGTTT</sequence>
<dbReference type="SUPFAM" id="SSF52172">
    <property type="entry name" value="CheY-like"/>
    <property type="match status" value="1"/>
</dbReference>
<evidence type="ECO:0000256" key="2">
    <source>
        <dbReference type="PROSITE-ProRule" id="PRU00169"/>
    </source>
</evidence>
<dbReference type="InterPro" id="IPR001789">
    <property type="entry name" value="Sig_transdc_resp-reg_receiver"/>
</dbReference>
<dbReference type="InterPro" id="IPR001932">
    <property type="entry name" value="PPM-type_phosphatase-like_dom"/>
</dbReference>
<feature type="coiled-coil region" evidence="3">
    <location>
        <begin position="132"/>
        <end position="177"/>
    </location>
</feature>
<keyword evidence="3" id="KW-0175">Coiled coil</keyword>
<evidence type="ECO:0000256" key="3">
    <source>
        <dbReference type="SAM" id="Coils"/>
    </source>
</evidence>
<reference evidence="5 6" key="1">
    <citation type="journal article" date="2017" name="Nat. Commun.">
        <title>In situ click chemistry generation of cyclooxygenase-2 inhibitors.</title>
        <authorList>
            <person name="Bhardwaj A."/>
            <person name="Kaur J."/>
            <person name="Wuest M."/>
            <person name="Wuest F."/>
        </authorList>
    </citation>
    <scope>NUCLEOTIDE SEQUENCE [LARGE SCALE GENOMIC DNA]</scope>
    <source>
        <strain evidence="5">S2_012_000_R3_94</strain>
    </source>
</reference>
<proteinExistence type="predicted"/>